<dbReference type="Pfam" id="PF11712">
    <property type="entry name" value="Vma12"/>
    <property type="match status" value="1"/>
</dbReference>
<evidence type="ECO:0000256" key="2">
    <source>
        <dbReference type="SAM" id="Phobius"/>
    </source>
</evidence>
<feature type="compositionally biased region" description="Basic and acidic residues" evidence="1">
    <location>
        <begin position="254"/>
        <end position="267"/>
    </location>
</feature>
<evidence type="ECO:0000313" key="3">
    <source>
        <dbReference type="EMBL" id="GJE91158.1"/>
    </source>
</evidence>
<protein>
    <submittedName>
        <fullName evidence="3">Uncharacterized protein</fullName>
    </submittedName>
</protein>
<accession>A0A9P3G883</accession>
<feature type="region of interest" description="Disordered" evidence="1">
    <location>
        <begin position="204"/>
        <end position="277"/>
    </location>
</feature>
<dbReference type="GO" id="GO:0070072">
    <property type="term" value="P:vacuolar proton-transporting V-type ATPase complex assembly"/>
    <property type="evidence" value="ECO:0007669"/>
    <property type="project" value="InterPro"/>
</dbReference>
<reference evidence="3 4" key="1">
    <citation type="submission" date="2021-08" db="EMBL/GenBank/DDBJ databases">
        <title>Draft Genome Sequence of Phanerochaete sordida strain YK-624.</title>
        <authorList>
            <person name="Mori T."/>
            <person name="Dohra H."/>
            <person name="Suzuki T."/>
            <person name="Kawagishi H."/>
            <person name="Hirai H."/>
        </authorList>
    </citation>
    <scope>NUCLEOTIDE SEQUENCE [LARGE SCALE GENOMIC DNA]</scope>
    <source>
        <strain evidence="3 4">YK-624</strain>
    </source>
</reference>
<evidence type="ECO:0000256" key="1">
    <source>
        <dbReference type="SAM" id="MobiDB-lite"/>
    </source>
</evidence>
<dbReference type="OrthoDB" id="3193718at2759"/>
<comment type="caution">
    <text evidence="3">The sequence shown here is derived from an EMBL/GenBank/DDBJ whole genome shotgun (WGS) entry which is preliminary data.</text>
</comment>
<feature type="compositionally biased region" description="Polar residues" evidence="1">
    <location>
        <begin position="204"/>
        <end position="214"/>
    </location>
</feature>
<keyword evidence="4" id="KW-1185">Reference proteome</keyword>
<keyword evidence="2" id="KW-0472">Membrane</keyword>
<keyword evidence="2" id="KW-1133">Transmembrane helix</keyword>
<feature type="transmembrane region" description="Helical" evidence="2">
    <location>
        <begin position="173"/>
        <end position="193"/>
    </location>
</feature>
<evidence type="ECO:0000313" key="4">
    <source>
        <dbReference type="Proteomes" id="UP000703269"/>
    </source>
</evidence>
<dbReference type="Proteomes" id="UP000703269">
    <property type="component" value="Unassembled WGS sequence"/>
</dbReference>
<sequence length="277" mass="29591">MSTIGDFNVSLEPHLVDTLLPLLPILPETLSNKLAVTLEEAAQSTPPPAPSAAPEDGGSTAAAPPLIRYSLISSVAAWARSPDGRDALSRRSPPLEPANYTMVALLAGTRTSPEKNFPHIAAKPDASQEASRELNDRRAVTAVLNALLSVIGSGVATWWAADRLHWKQEWKALFALSVAILVAASEAILFTIWDARRSKRISKMSTALRSQGPTTRVPADDASEGAVTVPEDGSQAERTQLPVEAVPAATPAMQEHRTGAGLRERRQPAGRRGRKPQ</sequence>
<keyword evidence="2" id="KW-0812">Transmembrane</keyword>
<dbReference type="AlphaFoldDB" id="A0A9P3G883"/>
<gene>
    <name evidence="3" type="ORF">PsYK624_073070</name>
</gene>
<name>A0A9P3G883_9APHY</name>
<proteinExistence type="predicted"/>
<feature type="compositionally biased region" description="Basic residues" evidence="1">
    <location>
        <begin position="268"/>
        <end position="277"/>
    </location>
</feature>
<feature type="transmembrane region" description="Helical" evidence="2">
    <location>
        <begin position="142"/>
        <end position="161"/>
    </location>
</feature>
<feature type="region of interest" description="Disordered" evidence="1">
    <location>
        <begin position="40"/>
        <end position="60"/>
    </location>
</feature>
<organism evidence="3 4">
    <name type="scientific">Phanerochaete sordida</name>
    <dbReference type="NCBI Taxonomy" id="48140"/>
    <lineage>
        <taxon>Eukaryota</taxon>
        <taxon>Fungi</taxon>
        <taxon>Dikarya</taxon>
        <taxon>Basidiomycota</taxon>
        <taxon>Agaricomycotina</taxon>
        <taxon>Agaricomycetes</taxon>
        <taxon>Polyporales</taxon>
        <taxon>Phanerochaetaceae</taxon>
        <taxon>Phanerochaete</taxon>
    </lineage>
</organism>
<dbReference type="InterPro" id="IPR021013">
    <property type="entry name" value="ATPase_Vma12"/>
</dbReference>
<dbReference type="EMBL" id="BPQB01000020">
    <property type="protein sequence ID" value="GJE91158.1"/>
    <property type="molecule type" value="Genomic_DNA"/>
</dbReference>